<name>A0ABS1DFN8_9PROT</name>
<proteinExistence type="inferred from homology"/>
<comment type="similarity">
    <text evidence="5">Belongs to the photoactive yellow protein family.</text>
</comment>
<keyword evidence="2 5" id="KW-0716">Sensory transduction</keyword>
<dbReference type="SUPFAM" id="SSF55785">
    <property type="entry name" value="PYP-like sensor domain (PAS domain)"/>
    <property type="match status" value="1"/>
</dbReference>
<keyword evidence="4 5" id="KW-0675">Receptor</keyword>
<evidence type="ECO:0000313" key="6">
    <source>
        <dbReference type="EMBL" id="MBK1668801.1"/>
    </source>
</evidence>
<sequence>MTEIDFGDPNLASRLDAMSQAELDALPFGVLKLDGDGRIVGYNRIEGEIAEVDFAQQINHNFFTEIAPCMDNPFFRGRFEEGIKAGGLALDFEFETDMDPRAEHIRVRMLTSNTPGEYWVAIKRL</sequence>
<dbReference type="InterPro" id="IPR035965">
    <property type="entry name" value="PAS-like_dom_sf"/>
</dbReference>
<protein>
    <recommendedName>
        <fullName evidence="5">Photoactive yellow protein</fullName>
        <shortName evidence="5">PYP</shortName>
    </recommendedName>
</protein>
<dbReference type="InterPro" id="IPR012130">
    <property type="entry name" value="PYP"/>
</dbReference>
<comment type="caution">
    <text evidence="6">The sequence shown here is derived from an EMBL/GenBank/DDBJ whole genome shotgun (WGS) entry which is preliminary data.</text>
</comment>
<evidence type="ECO:0000256" key="4">
    <source>
        <dbReference type="ARBA" id="ARBA00023170"/>
    </source>
</evidence>
<organism evidence="6 7">
    <name type="scientific">Rhodovibrio sodomensis</name>
    <dbReference type="NCBI Taxonomy" id="1088"/>
    <lineage>
        <taxon>Bacteria</taxon>
        <taxon>Pseudomonadati</taxon>
        <taxon>Pseudomonadota</taxon>
        <taxon>Alphaproteobacteria</taxon>
        <taxon>Rhodospirillales</taxon>
        <taxon>Rhodovibrionaceae</taxon>
        <taxon>Rhodovibrio</taxon>
    </lineage>
</organism>
<gene>
    <name evidence="6" type="ORF">CKO28_12245</name>
</gene>
<evidence type="ECO:0000256" key="2">
    <source>
        <dbReference type="ARBA" id="ARBA00022606"/>
    </source>
</evidence>
<evidence type="ECO:0000256" key="3">
    <source>
        <dbReference type="ARBA" id="ARBA00022991"/>
    </source>
</evidence>
<dbReference type="PIRSF" id="PIRSF000087">
    <property type="entry name" value="PYP"/>
    <property type="match status" value="1"/>
</dbReference>
<evidence type="ECO:0000313" key="7">
    <source>
        <dbReference type="Proteomes" id="UP001296873"/>
    </source>
</evidence>
<keyword evidence="7" id="KW-1185">Reference proteome</keyword>
<dbReference type="RefSeq" id="WP_200341118.1">
    <property type="nucleotide sequence ID" value="NZ_NRRL01000030.1"/>
</dbReference>
<keyword evidence="3 5" id="KW-0157">Chromophore</keyword>
<evidence type="ECO:0000256" key="5">
    <source>
        <dbReference type="PIRNR" id="PIRNR000087"/>
    </source>
</evidence>
<accession>A0ABS1DFN8</accession>
<evidence type="ECO:0000256" key="1">
    <source>
        <dbReference type="ARBA" id="ARBA00022543"/>
    </source>
</evidence>
<dbReference type="Gene3D" id="3.30.450.20">
    <property type="entry name" value="PAS domain"/>
    <property type="match status" value="1"/>
</dbReference>
<keyword evidence="1 5" id="KW-0600">Photoreceptor protein</keyword>
<reference evidence="6 7" key="1">
    <citation type="journal article" date="2020" name="Microorganisms">
        <title>Osmotic Adaptation and Compatible Solute Biosynthesis of Phototrophic Bacteria as Revealed from Genome Analyses.</title>
        <authorList>
            <person name="Imhoff J.F."/>
            <person name="Rahn T."/>
            <person name="Kunzel S."/>
            <person name="Keller A."/>
            <person name="Neulinger S.C."/>
        </authorList>
    </citation>
    <scope>NUCLEOTIDE SEQUENCE [LARGE SCALE GENOMIC DNA]</scope>
    <source>
        <strain evidence="6 7">DSM 9895</strain>
    </source>
</reference>
<dbReference type="EMBL" id="NRRL01000030">
    <property type="protein sequence ID" value="MBK1668801.1"/>
    <property type="molecule type" value="Genomic_DNA"/>
</dbReference>
<dbReference type="Proteomes" id="UP001296873">
    <property type="component" value="Unassembled WGS sequence"/>
</dbReference>